<evidence type="ECO:0000313" key="3">
    <source>
        <dbReference type="Proteomes" id="UP001057427"/>
    </source>
</evidence>
<protein>
    <submittedName>
        <fullName evidence="2">Uncharacterized protein</fullName>
    </submittedName>
</protein>
<evidence type="ECO:0000256" key="1">
    <source>
        <dbReference type="SAM" id="MobiDB-lite"/>
    </source>
</evidence>
<name>A0A9E7N6J6_9CAUD</name>
<evidence type="ECO:0000313" key="2">
    <source>
        <dbReference type="EMBL" id="UTC29890.1"/>
    </source>
</evidence>
<sequence length="880" mass="91326">MLLLGATAASGRRVTSTGPGGGGGGSALPVPMFATGPKQNPDATLNAASATRYFSPNGSFTGYASGATQWKTAEGTWRPRIHAAGILSNFSLYIGTNARTTPTVYTLMVNGVATSVTATVAGGVTGYVDFTGTAAVAQGDLISMRVVTGTGTQNIVLSALMGVFTATGADTVNHLFCAGDYHYSQPTETGQAVSSVHGSNDSNTFGTGWSFVSGGASSVQKGANVIGTAGVISRLQVDIPVNTSTSTYRIEMYKNGLATGLFVQVAPGATGVFTDDTHTVTVAAGDNIEYRRNALASGTGTIQIGNMCCGLVTTGGFDIMSARGTGSTLQGYAGVNNYLGLSRFAPVNNDPELIGSRRHRMPKRAKATKFIVDANSQSATVAWPVTLIQNGVDTELSVSVPQPDNRYELSDTGAVQVAANDRLNVKFNTSGFSSTPHAFTISFVDPGIEQLKTPMWSTTPNASVSSVTFQAVAPGSRYFRLGGALAPYADFASVPYTSEGDWRSAAGAAGSISGLGVFVSQNNRTEASTLTLMVNGVASTTQTISIPANGTGWFSVAVDTAQAVAKDDLLSVRLSYATGDFGTIGINALEAAFLATDGTVAHHYLHGDYNSGSAARIAVASSQAGAPVSGSVAGNSFSAGWGSVVTPSAASFFASQFYTPGEIGALRAHVFSNTATQRTLLTLYKNGAATGLKVEVPAGATGFFTDSINQITIATGDKLEWRVQFPDFVSGDTGGIQFGNIQTVVKTAVAAYDIVAGRFGEQLGSDTVDKWHGPSRMHQRDADNVYMTNLRMPAAGKVKRLFGSANNYSAGTAPWNTTLVKNGTDTALSMIRPATGDIAFMLADSVEVAFAKSDRFNVRYRTNAPVQELMSWGMTIGSAE</sequence>
<feature type="region of interest" description="Disordered" evidence="1">
    <location>
        <begin position="6"/>
        <end position="29"/>
    </location>
</feature>
<reference evidence="2" key="1">
    <citation type="submission" date="2022-05" db="EMBL/GenBank/DDBJ databases">
        <authorList>
            <person name="Friedrich I."/>
            <person name="Poehlein A."/>
            <person name="Schneider D."/>
            <person name="Hertel R."/>
            <person name="Daniel R."/>
        </authorList>
    </citation>
    <scope>NUCLEOTIDE SEQUENCE</scope>
</reference>
<dbReference type="EMBL" id="ON529858">
    <property type="protein sequence ID" value="UTC29890.1"/>
    <property type="molecule type" value="Genomic_DNA"/>
</dbReference>
<organism evidence="2 3">
    <name type="scientific">Brevundimonas phage vB_BgoS-Bajun</name>
    <dbReference type="NCBI Taxonomy" id="2948594"/>
    <lineage>
        <taxon>Viruses</taxon>
        <taxon>Duplodnaviria</taxon>
        <taxon>Heunggongvirae</taxon>
        <taxon>Uroviricota</taxon>
        <taxon>Caudoviricetes</taxon>
        <taxon>Dolichocephalovirinae</taxon>
    </lineage>
</organism>
<proteinExistence type="predicted"/>
<dbReference type="Proteomes" id="UP001057427">
    <property type="component" value="Segment"/>
</dbReference>
<gene>
    <name evidence="2" type="ORF">BAJUN_02840</name>
</gene>
<keyword evidence="3" id="KW-1185">Reference proteome</keyword>
<accession>A0A9E7N6J6</accession>